<evidence type="ECO:0000313" key="1">
    <source>
        <dbReference type="EMBL" id="ABV13792.1"/>
    </source>
</evidence>
<reference evidence="1 2" key="1">
    <citation type="submission" date="2007-08" db="EMBL/GenBank/DDBJ databases">
        <authorList>
            <consortium name="The Citrobacter koseri Genome Sequencing Project"/>
            <person name="McClelland M."/>
            <person name="Sanderson E.K."/>
            <person name="Porwollik S."/>
            <person name="Spieth J."/>
            <person name="Clifton W.S."/>
            <person name="Latreille P."/>
            <person name="Courtney L."/>
            <person name="Wang C."/>
            <person name="Pepin K."/>
            <person name="Bhonagiri V."/>
            <person name="Nash W."/>
            <person name="Johnson M."/>
            <person name="Thiruvilangam P."/>
            <person name="Wilson R."/>
        </authorList>
    </citation>
    <scope>NUCLEOTIDE SEQUENCE [LARGE SCALE GENOMIC DNA]</scope>
    <source>
        <strain evidence="2">ATCC BAA-895 / CDC 4225-83 / SGSC4696</strain>
    </source>
</reference>
<dbReference type="KEGG" id="cko:CKO_02685"/>
<keyword evidence="2" id="KW-1185">Reference proteome</keyword>
<dbReference type="Proteomes" id="UP000008148">
    <property type="component" value="Chromosome"/>
</dbReference>
<dbReference type="EMBL" id="CP000822">
    <property type="protein sequence ID" value="ABV13792.1"/>
    <property type="molecule type" value="Genomic_DNA"/>
</dbReference>
<dbReference type="AlphaFoldDB" id="A8AJX8"/>
<proteinExistence type="predicted"/>
<gene>
    <name evidence="1" type="ordered locus">CKO_02685</name>
</gene>
<name>A8AJX8_CITK8</name>
<sequence length="55" mass="6434">MTVRTHQLPFNRFARRLPRFLVCFHNHASQFPARVARFARAADSLQAGRSDRRPV</sequence>
<accession>A8AJX8</accession>
<protein>
    <submittedName>
        <fullName evidence="1">Uncharacterized protein</fullName>
    </submittedName>
</protein>
<evidence type="ECO:0000313" key="2">
    <source>
        <dbReference type="Proteomes" id="UP000008148"/>
    </source>
</evidence>
<organism evidence="1 2">
    <name type="scientific">Citrobacter koseri (strain ATCC BAA-895 / CDC 4225-83 / SGSC4696)</name>
    <dbReference type="NCBI Taxonomy" id="290338"/>
    <lineage>
        <taxon>Bacteria</taxon>
        <taxon>Pseudomonadati</taxon>
        <taxon>Pseudomonadota</taxon>
        <taxon>Gammaproteobacteria</taxon>
        <taxon>Enterobacterales</taxon>
        <taxon>Enterobacteriaceae</taxon>
        <taxon>Citrobacter</taxon>
    </lineage>
</organism>
<dbReference type="HOGENOM" id="CLU_3023753_0_0_6"/>